<evidence type="ECO:0000313" key="4">
    <source>
        <dbReference type="Proteomes" id="UP000192907"/>
    </source>
</evidence>
<dbReference type="PANTHER" id="PTHR43649:SF12">
    <property type="entry name" value="DIACETYLCHITOBIOSE BINDING PROTEIN DASA"/>
    <property type="match status" value="1"/>
</dbReference>
<dbReference type="EMBL" id="FWZT01000039">
    <property type="protein sequence ID" value="SMF82026.1"/>
    <property type="molecule type" value="Genomic_DNA"/>
</dbReference>
<name>A0A1Y6CQV2_9BACT</name>
<dbReference type="Gene3D" id="3.40.190.10">
    <property type="entry name" value="Periplasmic binding protein-like II"/>
    <property type="match status" value="4"/>
</dbReference>
<keyword evidence="4" id="KW-1185">Reference proteome</keyword>
<organism evidence="3 4">
    <name type="scientific">Pseudobacteriovorax antillogorgiicola</name>
    <dbReference type="NCBI Taxonomy" id="1513793"/>
    <lineage>
        <taxon>Bacteria</taxon>
        <taxon>Pseudomonadati</taxon>
        <taxon>Bdellovibrionota</taxon>
        <taxon>Oligoflexia</taxon>
        <taxon>Oligoflexales</taxon>
        <taxon>Pseudobacteriovoracaceae</taxon>
        <taxon>Pseudobacteriovorax</taxon>
    </lineage>
</organism>
<dbReference type="InterPro" id="IPR050490">
    <property type="entry name" value="Bact_solute-bd_prot1"/>
</dbReference>
<dbReference type="AlphaFoldDB" id="A0A1Y6CQV2"/>
<gene>
    <name evidence="3" type="ORF">SAMN06296036_1398</name>
</gene>
<dbReference type="GO" id="GO:0042597">
    <property type="term" value="C:periplasmic space"/>
    <property type="evidence" value="ECO:0007669"/>
    <property type="project" value="UniProtKB-SubCell"/>
</dbReference>
<dbReference type="InterPro" id="IPR006059">
    <property type="entry name" value="SBP"/>
</dbReference>
<dbReference type="OrthoDB" id="9804061at2"/>
<reference evidence="4" key="1">
    <citation type="submission" date="2017-04" db="EMBL/GenBank/DDBJ databases">
        <authorList>
            <person name="Varghese N."/>
            <person name="Submissions S."/>
        </authorList>
    </citation>
    <scope>NUCLEOTIDE SEQUENCE [LARGE SCALE GENOMIC DNA]</scope>
    <source>
        <strain evidence="4">RKEM611</strain>
    </source>
</reference>
<accession>A0A1Y6CQV2</accession>
<dbReference type="Proteomes" id="UP000192907">
    <property type="component" value="Unassembled WGS sequence"/>
</dbReference>
<dbReference type="SUPFAM" id="SSF53850">
    <property type="entry name" value="Periplasmic binding protein-like II"/>
    <property type="match status" value="2"/>
</dbReference>
<dbReference type="RefSeq" id="WP_132326002.1">
    <property type="nucleotide sequence ID" value="NZ_FWZT01000039.1"/>
</dbReference>
<dbReference type="CDD" id="cd13585">
    <property type="entry name" value="PBP2_TMBP_like"/>
    <property type="match status" value="1"/>
</dbReference>
<comment type="similarity">
    <text evidence="2">Belongs to the bacterial solute-binding protein 1 family.</text>
</comment>
<proteinExistence type="inferred from homology"/>
<evidence type="ECO:0000313" key="3">
    <source>
        <dbReference type="EMBL" id="SMF82026.1"/>
    </source>
</evidence>
<sequence>MHLVIGILIFGITNFLTAEPQETLKLVSSENAPYVSSSEEKGVLLEITEAALKKAGYQIKVDFFPWIRAKVYANPKGYHGILPLFGQDHFEDGFVTSDPILKNDLGILSKQSLDAKDGTDLYRYLAQNPSLQYSALRGDSIKFPFLRSGNLTLCSSNQQQIELLGLNRIDAAIIDKHIASDIIVNSLPHLINKLKFTNLDLKDPYYYLGFSKTIPDHLELRDRFNKALKEIRSSGEYHQIVSKYGFHRHENYIGKKNIVIGAVKTPETLAMKELSQHYQNKYPNIEIIWEILDETQLRNKLWGGIRLDYVPYDVITIGSFESRVWPRKKWIAPINTAAYDLNDFIKPVIDSMKYEDEVYGIPFYSESVMTYYRKDVFEKAGIAMPAQPTYQQILKYAKKIHDPKNNFYGIGIRGKPGWGQSIAFISLLVNTFGGRWFDRQWNPEIDSTEWRDALKFYKKLLEFAPPQPWELGWQENQNLFSKGKIGILVDATSLAGRLYDSKKSEVHDKIAQTKAPRSKYLGGEKWLWSWAFAIPANTSSKAEANSFIRWATSKEYVRLAARTNGWVSVPLGARYSTFNKQYKKVAPFADFVLQEIITSKSTNFTAKPIPYSGPQFVSIQGFPAIGKNVARNISLYVQDKLSLAEALADSQAFAKHHFRLNNRLEN</sequence>
<dbReference type="PANTHER" id="PTHR43649">
    <property type="entry name" value="ARABINOSE-BINDING PROTEIN-RELATED"/>
    <property type="match status" value="1"/>
</dbReference>
<comment type="subcellular location">
    <subcellularLocation>
        <location evidence="1">Periplasm</location>
    </subcellularLocation>
</comment>
<dbReference type="STRING" id="1513793.SAMN06296036_1398"/>
<protein>
    <submittedName>
        <fullName evidence="3">Sorbitol/mannitol transport system substrate-binding protein</fullName>
    </submittedName>
</protein>
<evidence type="ECO:0000256" key="2">
    <source>
        <dbReference type="ARBA" id="ARBA00008520"/>
    </source>
</evidence>
<evidence type="ECO:0000256" key="1">
    <source>
        <dbReference type="ARBA" id="ARBA00004418"/>
    </source>
</evidence>
<dbReference type="Pfam" id="PF01547">
    <property type="entry name" value="SBP_bac_1"/>
    <property type="match status" value="1"/>
</dbReference>